<keyword evidence="4" id="KW-1133">Transmembrane helix</keyword>
<feature type="domain" description="Integral membrane bound transporter" evidence="8">
    <location>
        <begin position="76"/>
        <end position="199"/>
    </location>
</feature>
<dbReference type="EMBL" id="JAMTCK010000001">
    <property type="protein sequence ID" value="MCP2163723.1"/>
    <property type="molecule type" value="Genomic_DNA"/>
</dbReference>
<sequence length="420" mass="45527">MAPARHPDPVQTRPPTQGVPISDQAHRSAPHRQRIRDHLSTAVTAAPRWLATAVRRPGPERRYLVQAVKSAVAALVAWLIADRWLHLPQPFLAPYSAVFLVHWTVYRSVTNSVQQIAAVAAGVVLAAAAQHLLPDQLLALVVAVLVGTLLGRWRRFGDNGSWVALTAVLLLTWGTATQEVLLLDRLQETALGAAVGVAVNALVLPPVYLDHVRQSLQELADQVADLLRQAADAVGGHISEERVAALVHGSRRVDGLVRAADQALGWGWEGNRWNFRQGRPHQRSMTRYDHALATLRAAGPHLHEASIALGSLARGELPTVRPDPAWTAAYARLLTGLADAVEQLPSAARGDEHDLHDLLATSQERLTRLSRLRSQRPESATARSTLLLPARRLLDELRHSGVGAATAPDDDVGGDSRQAC</sequence>
<evidence type="ECO:0000313" key="9">
    <source>
        <dbReference type="EMBL" id="MCP2163723.1"/>
    </source>
</evidence>
<evidence type="ECO:0000256" key="1">
    <source>
        <dbReference type="ARBA" id="ARBA00004651"/>
    </source>
</evidence>
<keyword evidence="2" id="KW-1003">Cell membrane</keyword>
<dbReference type="AlphaFoldDB" id="A0AAE3GCM7"/>
<dbReference type="PANTHER" id="PTHR30509:SF9">
    <property type="entry name" value="MULTIDRUG RESISTANCE PROTEIN MDTO"/>
    <property type="match status" value="1"/>
</dbReference>
<evidence type="ECO:0000256" key="3">
    <source>
        <dbReference type="ARBA" id="ARBA00022692"/>
    </source>
</evidence>
<evidence type="ECO:0000256" key="5">
    <source>
        <dbReference type="ARBA" id="ARBA00023136"/>
    </source>
</evidence>
<evidence type="ECO:0000313" key="10">
    <source>
        <dbReference type="Proteomes" id="UP001206128"/>
    </source>
</evidence>
<evidence type="ECO:0000256" key="2">
    <source>
        <dbReference type="ARBA" id="ARBA00022475"/>
    </source>
</evidence>
<comment type="subcellular location">
    <subcellularLocation>
        <location evidence="1">Cell membrane</location>
        <topology evidence="1">Multi-pass membrane protein</topology>
    </subcellularLocation>
</comment>
<comment type="caution">
    <text evidence="9">The sequence shown here is derived from an EMBL/GenBank/DDBJ whole genome shotgun (WGS) entry which is preliminary data.</text>
</comment>
<gene>
    <name evidence="9" type="ORF">LX83_000563</name>
</gene>
<dbReference type="PANTHER" id="PTHR30509">
    <property type="entry name" value="P-HYDROXYBENZOIC ACID EFFLUX PUMP SUBUNIT-RELATED"/>
    <property type="match status" value="1"/>
</dbReference>
<evidence type="ECO:0000259" key="8">
    <source>
        <dbReference type="Pfam" id="PF13515"/>
    </source>
</evidence>
<name>A0AAE3GCM7_9PSEU</name>
<dbReference type="InterPro" id="IPR049453">
    <property type="entry name" value="Memb_transporter_dom"/>
</dbReference>
<evidence type="ECO:0000256" key="6">
    <source>
        <dbReference type="ARBA" id="ARBA00043993"/>
    </source>
</evidence>
<dbReference type="Proteomes" id="UP001206128">
    <property type="component" value="Unassembled WGS sequence"/>
</dbReference>
<accession>A0AAE3GCM7</accession>
<organism evidence="9 10">
    <name type="scientific">Goodfellowiella coeruleoviolacea</name>
    <dbReference type="NCBI Taxonomy" id="334858"/>
    <lineage>
        <taxon>Bacteria</taxon>
        <taxon>Bacillati</taxon>
        <taxon>Actinomycetota</taxon>
        <taxon>Actinomycetes</taxon>
        <taxon>Pseudonocardiales</taxon>
        <taxon>Pseudonocardiaceae</taxon>
        <taxon>Goodfellowiella</taxon>
    </lineage>
</organism>
<evidence type="ECO:0000256" key="7">
    <source>
        <dbReference type="SAM" id="MobiDB-lite"/>
    </source>
</evidence>
<reference evidence="9" key="1">
    <citation type="submission" date="2022-06" db="EMBL/GenBank/DDBJ databases">
        <title>Genomic Encyclopedia of Archaeal and Bacterial Type Strains, Phase II (KMG-II): from individual species to whole genera.</title>
        <authorList>
            <person name="Goeker M."/>
        </authorList>
    </citation>
    <scope>NUCLEOTIDE SEQUENCE</scope>
    <source>
        <strain evidence="9">DSM 43935</strain>
    </source>
</reference>
<proteinExistence type="inferred from homology"/>
<dbReference type="Pfam" id="PF13515">
    <property type="entry name" value="FUSC_2"/>
    <property type="match status" value="1"/>
</dbReference>
<protein>
    <submittedName>
        <fullName evidence="9">Uncharacterized membrane protein YgaE, UPF0421/DUF939 family</fullName>
    </submittedName>
</protein>
<evidence type="ECO:0000256" key="4">
    <source>
        <dbReference type="ARBA" id="ARBA00022989"/>
    </source>
</evidence>
<keyword evidence="10" id="KW-1185">Reference proteome</keyword>
<keyword evidence="5" id="KW-0472">Membrane</keyword>
<keyword evidence="3" id="KW-0812">Transmembrane</keyword>
<comment type="similarity">
    <text evidence="6">Belongs to the YccS/YhfK family.</text>
</comment>
<feature type="region of interest" description="Disordered" evidence="7">
    <location>
        <begin position="1"/>
        <end position="31"/>
    </location>
</feature>
<dbReference type="GO" id="GO:0005886">
    <property type="term" value="C:plasma membrane"/>
    <property type="evidence" value="ECO:0007669"/>
    <property type="project" value="UniProtKB-SubCell"/>
</dbReference>